<sequence length="231" mass="26604">MNLQAIEYTRTEVRRALANLSEGTKGQLQAFSEHPPADKNKTPRCGQPLIELEGGEGCGHSLVKALTTPVYVPETRSRRRPFPPMQDLEFSYAPWRRVINSLDDYQQAWIRYCYGFDLNFRYQTLMCQHVWNEFQNCRVEKKLQSRVVKKLVGLVWLAAQEVAAARSNDTCKEYAGAALARMMSVERSTWLRVYASHWARFKAAFVELDNQALQTILIRREGLEVANALEM</sequence>
<dbReference type="RefSeq" id="WP_078001772.1">
    <property type="nucleotide sequence ID" value="NZ_MRUL01000003.1"/>
</dbReference>
<dbReference type="OrthoDB" id="6497396at2"/>
<gene>
    <name evidence="1" type="ORF">BTJ39_05955</name>
</gene>
<dbReference type="Proteomes" id="UP000190667">
    <property type="component" value="Unassembled WGS sequence"/>
</dbReference>
<accession>A0A1S8YNL0</accession>
<evidence type="ECO:0000313" key="1">
    <source>
        <dbReference type="EMBL" id="OON40630.1"/>
    </source>
</evidence>
<dbReference type="Pfam" id="PF06323">
    <property type="entry name" value="Phage_antiter_Q"/>
    <property type="match status" value="1"/>
</dbReference>
<reference evidence="1 2" key="1">
    <citation type="submission" date="2016-12" db="EMBL/GenBank/DDBJ databases">
        <title>Izhakiella australiana sp. nov. of genus Izhakiella isolated from Australian desert.</title>
        <authorList>
            <person name="Ji M."/>
        </authorList>
    </citation>
    <scope>NUCLEOTIDE SEQUENCE [LARGE SCALE GENOMIC DNA]</scope>
    <source>
        <strain evidence="1 2">D4N98</strain>
    </source>
</reference>
<keyword evidence="2" id="KW-1185">Reference proteome</keyword>
<comment type="caution">
    <text evidence="1">The sequence shown here is derived from an EMBL/GenBank/DDBJ whole genome shotgun (WGS) entry which is preliminary data.</text>
</comment>
<organism evidence="1 2">
    <name type="scientific">Izhakiella australiensis</name>
    <dbReference type="NCBI Taxonomy" id="1926881"/>
    <lineage>
        <taxon>Bacteria</taxon>
        <taxon>Pseudomonadati</taxon>
        <taxon>Pseudomonadota</taxon>
        <taxon>Gammaproteobacteria</taxon>
        <taxon>Enterobacterales</taxon>
        <taxon>Erwiniaceae</taxon>
        <taxon>Izhakiella</taxon>
    </lineage>
</organism>
<dbReference type="AlphaFoldDB" id="A0A1S8YNL0"/>
<name>A0A1S8YNL0_9GAMM</name>
<proteinExistence type="predicted"/>
<evidence type="ECO:0000313" key="2">
    <source>
        <dbReference type="Proteomes" id="UP000190667"/>
    </source>
</evidence>
<protein>
    <submittedName>
        <fullName evidence="1">Antitermination protein</fullName>
    </submittedName>
</protein>
<dbReference type="EMBL" id="MRUL01000003">
    <property type="protein sequence ID" value="OON40630.1"/>
    <property type="molecule type" value="Genomic_DNA"/>
</dbReference>
<dbReference type="STRING" id="1926881.BTJ39_05955"/>
<dbReference type="InterPro" id="IPR010455">
    <property type="entry name" value="Phage_82_GpQ"/>
</dbReference>